<dbReference type="GO" id="GO:0015074">
    <property type="term" value="P:DNA integration"/>
    <property type="evidence" value="ECO:0007669"/>
    <property type="project" value="InterPro"/>
</dbReference>
<comment type="caution">
    <text evidence="2">The sequence shown here is derived from an EMBL/GenBank/DDBJ whole genome shotgun (WGS) entry which is preliminary data.</text>
</comment>
<gene>
    <name evidence="2" type="ORF">BDFB_015250</name>
</gene>
<keyword evidence="3" id="KW-1185">Reference proteome</keyword>
<dbReference type="PANTHER" id="PTHR47326">
    <property type="entry name" value="TRANSPOSABLE ELEMENT TC3 TRANSPOSASE-LIKE PROTEIN"/>
    <property type="match status" value="1"/>
</dbReference>
<evidence type="ECO:0000313" key="2">
    <source>
        <dbReference type="EMBL" id="RZC38176.1"/>
    </source>
</evidence>
<feature type="non-terminal residue" evidence="2">
    <location>
        <position position="1"/>
    </location>
</feature>
<proteinExistence type="predicted"/>
<name>A0A482VZI5_ASBVE</name>
<feature type="domain" description="Transposase Tc1-like" evidence="1">
    <location>
        <begin position="5"/>
        <end position="65"/>
    </location>
</feature>
<dbReference type="Gene3D" id="3.30.420.10">
    <property type="entry name" value="Ribonuclease H-like superfamily/Ribonuclease H"/>
    <property type="match status" value="1"/>
</dbReference>
<organism evidence="2 3">
    <name type="scientific">Asbolus verrucosus</name>
    <name type="common">Desert ironclad beetle</name>
    <dbReference type="NCBI Taxonomy" id="1661398"/>
    <lineage>
        <taxon>Eukaryota</taxon>
        <taxon>Metazoa</taxon>
        <taxon>Ecdysozoa</taxon>
        <taxon>Arthropoda</taxon>
        <taxon>Hexapoda</taxon>
        <taxon>Insecta</taxon>
        <taxon>Pterygota</taxon>
        <taxon>Neoptera</taxon>
        <taxon>Endopterygota</taxon>
        <taxon>Coleoptera</taxon>
        <taxon>Polyphaga</taxon>
        <taxon>Cucujiformia</taxon>
        <taxon>Tenebrionidae</taxon>
        <taxon>Pimeliinae</taxon>
        <taxon>Asbolus</taxon>
    </lineage>
</organism>
<dbReference type="GO" id="GO:0003677">
    <property type="term" value="F:DNA binding"/>
    <property type="evidence" value="ECO:0007669"/>
    <property type="project" value="InterPro"/>
</dbReference>
<accession>A0A482VZI5</accession>
<dbReference type="STRING" id="1661398.A0A482VZI5"/>
<dbReference type="PANTHER" id="PTHR47326:SF1">
    <property type="entry name" value="HTH PSQ-TYPE DOMAIN-CONTAINING PROTEIN"/>
    <property type="match status" value="1"/>
</dbReference>
<dbReference type="EMBL" id="QDEB01045906">
    <property type="protein sequence ID" value="RZC38176.1"/>
    <property type="molecule type" value="Genomic_DNA"/>
</dbReference>
<dbReference type="GO" id="GO:0006313">
    <property type="term" value="P:DNA transposition"/>
    <property type="evidence" value="ECO:0007669"/>
    <property type="project" value="InterPro"/>
</dbReference>
<evidence type="ECO:0000313" key="3">
    <source>
        <dbReference type="Proteomes" id="UP000292052"/>
    </source>
</evidence>
<dbReference type="OrthoDB" id="6757697at2759"/>
<reference evidence="2 3" key="1">
    <citation type="submission" date="2017-03" db="EMBL/GenBank/DDBJ databases">
        <title>Genome of the blue death feigning beetle - Asbolus verrucosus.</title>
        <authorList>
            <person name="Rider S.D."/>
        </authorList>
    </citation>
    <scope>NUCLEOTIDE SEQUENCE [LARGE SCALE GENOMIC DNA]</scope>
    <source>
        <strain evidence="2">Butters</strain>
        <tissue evidence="2">Head and leg muscle</tissue>
    </source>
</reference>
<feature type="non-terminal residue" evidence="2">
    <location>
        <position position="107"/>
    </location>
</feature>
<dbReference type="InterPro" id="IPR002492">
    <property type="entry name" value="Transposase_Tc1-like"/>
</dbReference>
<dbReference type="Pfam" id="PF01498">
    <property type="entry name" value="HTH_Tnp_Tc3_2"/>
    <property type="match status" value="1"/>
</dbReference>
<dbReference type="AlphaFoldDB" id="A0A482VZI5"/>
<evidence type="ECO:0000259" key="1">
    <source>
        <dbReference type="Pfam" id="PF01498"/>
    </source>
</evidence>
<dbReference type="Proteomes" id="UP000292052">
    <property type="component" value="Unassembled WGS sequence"/>
</dbReference>
<sequence length="107" mass="12420">VAEEEILREIENQPQLSTRRLANQVGVSRFVVWRTLKEQGLHPYHVQKVQALKPEDFPRRIYFCEWLLANQAENPNFAANILATDEAGFSRNGIHNGHNTHIWSDEN</sequence>
<protein>
    <submittedName>
        <fullName evidence="2">HTH Tnp Tc3 2 domain containing protein</fullName>
    </submittedName>
</protein>
<dbReference type="InterPro" id="IPR036397">
    <property type="entry name" value="RNaseH_sf"/>
</dbReference>